<protein>
    <submittedName>
        <fullName evidence="2">Glucarate dehydratase</fullName>
    </submittedName>
</protein>
<organism evidence="2 3">
    <name type="scientific">Coniochaeta hoffmannii</name>
    <dbReference type="NCBI Taxonomy" id="91930"/>
    <lineage>
        <taxon>Eukaryota</taxon>
        <taxon>Fungi</taxon>
        <taxon>Dikarya</taxon>
        <taxon>Ascomycota</taxon>
        <taxon>Pezizomycotina</taxon>
        <taxon>Sordariomycetes</taxon>
        <taxon>Sordariomycetidae</taxon>
        <taxon>Coniochaetales</taxon>
        <taxon>Coniochaetaceae</taxon>
        <taxon>Coniochaeta</taxon>
    </lineage>
</organism>
<comment type="caution">
    <text evidence="2">The sequence shown here is derived from an EMBL/GenBank/DDBJ whole genome shotgun (WGS) entry which is preliminary data.</text>
</comment>
<evidence type="ECO:0000313" key="2">
    <source>
        <dbReference type="EMBL" id="KAJ9132493.1"/>
    </source>
</evidence>
<dbReference type="EMBL" id="JANBVN010000215">
    <property type="protein sequence ID" value="KAJ9132493.1"/>
    <property type="molecule type" value="Genomic_DNA"/>
</dbReference>
<evidence type="ECO:0000256" key="1">
    <source>
        <dbReference type="SAM" id="SignalP"/>
    </source>
</evidence>
<feature type="chain" id="PRO_5041373207" evidence="1">
    <location>
        <begin position="19"/>
        <end position="265"/>
    </location>
</feature>
<accession>A0AA38VBK0</accession>
<keyword evidence="3" id="KW-1185">Reference proteome</keyword>
<evidence type="ECO:0000313" key="3">
    <source>
        <dbReference type="Proteomes" id="UP001174691"/>
    </source>
</evidence>
<name>A0AA38VBK0_9PEZI</name>
<sequence length="265" mass="29638">MRFITAALAASYIALATAVTGPAVPGAQTRPEAKPTKMEDFKWSDPFSSSKIRKFSPSCSAEKSFRAREYLLDDLSEDAPKGLSPWADALRKIFKGRPYPGSWDGWDPHGYDRNLLMMEYAEVPVQVREWIEEQERTDGEGKGLFAVYEKPKDAQHKIQNVVKFPAKDKAPALRPLDKKRVVLFAPGALYDLLPLWVAEGSACKETLLDTSKYSPKLAEGAVIAWPVKYGKANRKKDERDIEFTIKAQVLQAKAEGSDEASRDEL</sequence>
<dbReference type="AlphaFoldDB" id="A0AA38VBK0"/>
<reference evidence="2" key="1">
    <citation type="submission" date="2022-07" db="EMBL/GenBank/DDBJ databases">
        <title>Fungi with potential for degradation of polypropylene.</title>
        <authorList>
            <person name="Gostincar C."/>
        </authorList>
    </citation>
    <scope>NUCLEOTIDE SEQUENCE</scope>
    <source>
        <strain evidence="2">EXF-13287</strain>
    </source>
</reference>
<proteinExistence type="predicted"/>
<keyword evidence="1" id="KW-0732">Signal</keyword>
<feature type="signal peptide" evidence="1">
    <location>
        <begin position="1"/>
        <end position="18"/>
    </location>
</feature>
<dbReference type="Proteomes" id="UP001174691">
    <property type="component" value="Unassembled WGS sequence"/>
</dbReference>
<gene>
    <name evidence="2" type="ORF">NKR19_g9272</name>
</gene>